<accession>A0A9W6B5P8</accession>
<dbReference type="SUPFAM" id="SSF46565">
    <property type="entry name" value="Chaperone J-domain"/>
    <property type="match status" value="1"/>
</dbReference>
<dbReference type="Gene3D" id="1.10.3680.10">
    <property type="entry name" value="TerB-like"/>
    <property type="match status" value="1"/>
</dbReference>
<sequence>MFNVIIFVGLLYVMYKLGLGTGLFGNAPANTDPNRIVVTPYDVELNILSLTSLIIKSDGNVNRPEKDFVRNYFVEKYGKEHANATFKTFNETLKNREIVSHRVCYYVLHKTTYQERLEIIQLLFGVALSDGNMSPREAHKIEEIAGYLKIYRNDFETIKLMFNIKQYKKEVPPNAYKVLNIVVAATDAEVKRAYRNLVKLYHPDKVVSGNDTDKKAAEQKFRQVQEAYEQIQKERGF</sequence>
<dbReference type="PRINTS" id="PR00625">
    <property type="entry name" value="JDOMAIN"/>
</dbReference>
<dbReference type="CDD" id="cd06257">
    <property type="entry name" value="DnaJ"/>
    <property type="match status" value="1"/>
</dbReference>
<gene>
    <name evidence="2" type="ORF">NBRC110019_21580</name>
</gene>
<comment type="caution">
    <text evidence="2">The sequence shown here is derived from an EMBL/GenBank/DDBJ whole genome shotgun (WGS) entry which is preliminary data.</text>
</comment>
<dbReference type="InterPro" id="IPR001623">
    <property type="entry name" value="DnaJ_domain"/>
</dbReference>
<dbReference type="InterPro" id="IPR050817">
    <property type="entry name" value="DjlA_DnaK_co-chaperone"/>
</dbReference>
<evidence type="ECO:0000313" key="3">
    <source>
        <dbReference type="Proteomes" id="UP001143545"/>
    </source>
</evidence>
<evidence type="ECO:0000259" key="1">
    <source>
        <dbReference type="PROSITE" id="PS50076"/>
    </source>
</evidence>
<dbReference type="InterPro" id="IPR007791">
    <property type="entry name" value="DjlA_N"/>
</dbReference>
<dbReference type="AlphaFoldDB" id="A0A9W6B5P8"/>
<keyword evidence="3" id="KW-1185">Reference proteome</keyword>
<dbReference type="SMART" id="SM00271">
    <property type="entry name" value="DnaJ"/>
    <property type="match status" value="1"/>
</dbReference>
<evidence type="ECO:0000313" key="2">
    <source>
        <dbReference type="EMBL" id="GLB53118.1"/>
    </source>
</evidence>
<dbReference type="InterPro" id="IPR029024">
    <property type="entry name" value="TerB-like"/>
</dbReference>
<reference evidence="2" key="1">
    <citation type="submission" date="2022-07" db="EMBL/GenBank/DDBJ databases">
        <title>Taxonomy of Novel Oxalotrophic and Methylotrophic Bacteria.</title>
        <authorList>
            <person name="Sahin N."/>
            <person name="Tani A."/>
        </authorList>
    </citation>
    <scope>NUCLEOTIDE SEQUENCE</scope>
    <source>
        <strain evidence="2">AM327</strain>
    </source>
</reference>
<name>A0A9W6B5P8_9FLAO</name>
<dbReference type="Pfam" id="PF00226">
    <property type="entry name" value="DnaJ"/>
    <property type="match status" value="1"/>
</dbReference>
<dbReference type="InterPro" id="IPR036869">
    <property type="entry name" value="J_dom_sf"/>
</dbReference>
<dbReference type="Gene3D" id="1.10.287.110">
    <property type="entry name" value="DnaJ domain"/>
    <property type="match status" value="1"/>
</dbReference>
<dbReference type="PROSITE" id="PS50076">
    <property type="entry name" value="DNAJ_2"/>
    <property type="match status" value="1"/>
</dbReference>
<dbReference type="SUPFAM" id="SSF158682">
    <property type="entry name" value="TerB-like"/>
    <property type="match status" value="1"/>
</dbReference>
<organism evidence="2 3">
    <name type="scientific">Neptunitalea chrysea</name>
    <dbReference type="NCBI Taxonomy" id="1647581"/>
    <lineage>
        <taxon>Bacteria</taxon>
        <taxon>Pseudomonadati</taxon>
        <taxon>Bacteroidota</taxon>
        <taxon>Flavobacteriia</taxon>
        <taxon>Flavobacteriales</taxon>
        <taxon>Flavobacteriaceae</taxon>
        <taxon>Neptunitalea</taxon>
    </lineage>
</organism>
<dbReference type="RefSeq" id="WP_281754812.1">
    <property type="nucleotide sequence ID" value="NZ_BRVP01000014.1"/>
</dbReference>
<proteinExistence type="predicted"/>
<feature type="domain" description="J" evidence="1">
    <location>
        <begin position="174"/>
        <end position="236"/>
    </location>
</feature>
<dbReference type="Proteomes" id="UP001143545">
    <property type="component" value="Unassembled WGS sequence"/>
</dbReference>
<dbReference type="Pfam" id="PF05099">
    <property type="entry name" value="TerB"/>
    <property type="match status" value="1"/>
</dbReference>
<dbReference type="EMBL" id="BRVP01000014">
    <property type="protein sequence ID" value="GLB53118.1"/>
    <property type="molecule type" value="Genomic_DNA"/>
</dbReference>
<protein>
    <recommendedName>
        <fullName evidence="1">J domain-containing protein</fullName>
    </recommendedName>
</protein>
<dbReference type="PANTHER" id="PTHR24074">
    <property type="entry name" value="CO-CHAPERONE PROTEIN DJLA"/>
    <property type="match status" value="1"/>
</dbReference>